<evidence type="ECO:0000313" key="5">
    <source>
        <dbReference type="EMBL" id="ASQ46080.1"/>
    </source>
</evidence>
<dbReference type="InterPro" id="IPR016181">
    <property type="entry name" value="Acyl_CoA_acyltransferase"/>
</dbReference>
<evidence type="ECO:0000256" key="4">
    <source>
        <dbReference type="NCBIfam" id="TIGR03244"/>
    </source>
</evidence>
<dbReference type="OrthoDB" id="21121at2"/>
<protein>
    <recommendedName>
        <fullName evidence="4">Arginine N-succinyltransferase</fullName>
        <ecNumber evidence="4">2.3.1.109</ecNumber>
    </recommendedName>
</protein>
<dbReference type="GO" id="GO:0006527">
    <property type="term" value="P:L-arginine catabolic process"/>
    <property type="evidence" value="ECO:0007669"/>
    <property type="project" value="UniProtKB-UniRule"/>
</dbReference>
<keyword evidence="2 5" id="KW-0808">Transferase</keyword>
<dbReference type="KEGG" id="lcd:clem_07635"/>
<dbReference type="AlphaFoldDB" id="A0A222P2K4"/>
<dbReference type="PANTHER" id="PTHR30420">
    <property type="entry name" value="N-SUCCINYLARGININE DIHYDROLASE"/>
    <property type="match status" value="1"/>
</dbReference>
<dbReference type="Proteomes" id="UP000201728">
    <property type="component" value="Chromosome"/>
</dbReference>
<evidence type="ECO:0000256" key="3">
    <source>
        <dbReference type="ARBA" id="ARBA00023315"/>
    </source>
</evidence>
<dbReference type="NCBIfam" id="TIGR03243">
    <property type="entry name" value="arg_catab_AOST"/>
    <property type="match status" value="1"/>
</dbReference>
<dbReference type="InterPro" id="IPR007041">
    <property type="entry name" value="Arg_succinylTrfase_AstA/AruG"/>
</dbReference>
<dbReference type="Pfam" id="PF04958">
    <property type="entry name" value="AstA"/>
    <property type="match status" value="1"/>
</dbReference>
<gene>
    <name evidence="5" type="primary">aruG</name>
    <name evidence="5" type="ORF">clem_07635</name>
</gene>
<dbReference type="PANTHER" id="PTHR30420:SF1">
    <property type="entry name" value="ARGININE N-SUCCINYLTRANSFERASE"/>
    <property type="match status" value="1"/>
</dbReference>
<sequence>MMLFRSIRESDLQAIHQLAEHSGIGMTTLPKDKEVLQKRLTWACSSFQKMVNQPVSEYYLFVLEDPATGKIVGTSAIEAAIGYEMPFYSYKILKRTRICYSLNIRSDYDVLSLVNDNQGRSEICTLFLEPEYRHSNNGLLLSRARFLFMANYPNRFASTVIAEMRGISDEEGHSPFWDNVGRHFFHMPFPEADRLTISTNKQFIADLMPRNPLYVKLLAPEAQAVIGKPHQSTVPAMNILMREGFRYNSYIDIFDAGPTIEAPRQQIRTIASSQVMTVKNISDEVSSKRFLLANTRLDFRATISQAVFNAQQSSCILSKETAELLAVKQGDCVRLAPLKIEEPTIYSESKNENKPSK</sequence>
<reference evidence="6" key="1">
    <citation type="submission" date="2016-07" db="EMBL/GenBank/DDBJ databases">
        <authorList>
            <person name="Florea S."/>
            <person name="Webb J.S."/>
            <person name="Jaromczyk J."/>
            <person name="Schardl C.L."/>
        </authorList>
    </citation>
    <scope>NUCLEOTIDE SEQUENCE [LARGE SCALE GENOMIC DNA]</scope>
    <source>
        <strain evidence="6">CDC-D5610</strain>
    </source>
</reference>
<dbReference type="GO" id="GO:0008791">
    <property type="term" value="F:arginine N-succinyltransferase activity"/>
    <property type="evidence" value="ECO:0007669"/>
    <property type="project" value="UniProtKB-UniRule"/>
</dbReference>
<dbReference type="Gene3D" id="2.40.40.20">
    <property type="match status" value="1"/>
</dbReference>
<keyword evidence="3 5" id="KW-0012">Acyltransferase</keyword>
<accession>A0A222P2K4</accession>
<evidence type="ECO:0000256" key="1">
    <source>
        <dbReference type="ARBA" id="ARBA00022503"/>
    </source>
</evidence>
<dbReference type="EMBL" id="CP016397">
    <property type="protein sequence ID" value="ASQ46080.1"/>
    <property type="molecule type" value="Genomic_DNA"/>
</dbReference>
<keyword evidence="6" id="KW-1185">Reference proteome</keyword>
<dbReference type="RefSeq" id="WP_094091068.1">
    <property type="nucleotide sequence ID" value="NZ_CP016397.1"/>
</dbReference>
<proteinExistence type="predicted"/>
<dbReference type="NCBIfam" id="TIGR03244">
    <property type="entry name" value="arg_catab_AstA"/>
    <property type="match status" value="1"/>
</dbReference>
<evidence type="ECO:0000256" key="2">
    <source>
        <dbReference type="ARBA" id="ARBA00022679"/>
    </source>
</evidence>
<evidence type="ECO:0000313" key="6">
    <source>
        <dbReference type="Proteomes" id="UP000201728"/>
    </source>
</evidence>
<organism evidence="5 6">
    <name type="scientific">Legionella clemsonensis</name>
    <dbReference type="NCBI Taxonomy" id="1867846"/>
    <lineage>
        <taxon>Bacteria</taxon>
        <taxon>Pseudomonadati</taxon>
        <taxon>Pseudomonadota</taxon>
        <taxon>Gammaproteobacteria</taxon>
        <taxon>Legionellales</taxon>
        <taxon>Legionellaceae</taxon>
        <taxon>Legionella</taxon>
    </lineage>
</organism>
<keyword evidence="1" id="KW-0056">Arginine metabolism</keyword>
<dbReference type="EC" id="2.3.1.109" evidence="4"/>
<dbReference type="InterPro" id="IPR017650">
    <property type="entry name" value="Arginine_N-succinylTrfase"/>
</dbReference>
<name>A0A222P2K4_9GAMM</name>
<dbReference type="SUPFAM" id="SSF55729">
    <property type="entry name" value="Acyl-CoA N-acyltransferases (Nat)"/>
    <property type="match status" value="1"/>
</dbReference>